<evidence type="ECO:0000256" key="5">
    <source>
        <dbReference type="SAM" id="Phobius"/>
    </source>
</evidence>
<evidence type="ECO:0000256" key="3">
    <source>
        <dbReference type="ARBA" id="ARBA00022989"/>
    </source>
</evidence>
<evidence type="ECO:0000256" key="4">
    <source>
        <dbReference type="ARBA" id="ARBA00023136"/>
    </source>
</evidence>
<dbReference type="RefSeq" id="WP_317515591.1">
    <property type="nucleotide sequence ID" value="NZ_JAPTHD010000001.1"/>
</dbReference>
<protein>
    <submittedName>
        <fullName evidence="6">Na+-dependent transporter</fullName>
    </submittedName>
</protein>
<comment type="subcellular location">
    <subcellularLocation>
        <location evidence="1">Membrane</location>
        <topology evidence="1">Multi-pass membrane protein</topology>
    </subcellularLocation>
</comment>
<dbReference type="EMBL" id="JAPTHD010000001">
    <property type="protein sequence ID" value="MDV5822395.1"/>
    <property type="molecule type" value="Genomic_DNA"/>
</dbReference>
<keyword evidence="3 5" id="KW-1133">Transmembrane helix</keyword>
<evidence type="ECO:0000256" key="1">
    <source>
        <dbReference type="ARBA" id="ARBA00004141"/>
    </source>
</evidence>
<evidence type="ECO:0000256" key="2">
    <source>
        <dbReference type="ARBA" id="ARBA00022692"/>
    </source>
</evidence>
<feature type="transmembrane region" description="Helical" evidence="5">
    <location>
        <begin position="141"/>
        <end position="160"/>
    </location>
</feature>
<feature type="transmembrane region" description="Helical" evidence="5">
    <location>
        <begin position="99"/>
        <end position="121"/>
    </location>
</feature>
<dbReference type="Gene3D" id="1.20.1530.20">
    <property type="match status" value="1"/>
</dbReference>
<keyword evidence="2 5" id="KW-0812">Transmembrane</keyword>
<evidence type="ECO:0000313" key="6">
    <source>
        <dbReference type="EMBL" id="MDV5822395.1"/>
    </source>
</evidence>
<accession>A0ABU3ZSA2</accession>
<gene>
    <name evidence="6" type="ORF">O0R41_02095</name>
</gene>
<evidence type="ECO:0000313" key="7">
    <source>
        <dbReference type="Proteomes" id="UP001185984"/>
    </source>
</evidence>
<reference evidence="7" key="1">
    <citation type="journal article" date="2022" name="J Environ Chem Eng">
        <title>Biodegradation of petroleum oil using a constructed nonpathogenic and heavy metal-tolerant bacterial consortium isolated from marine sponges.</title>
        <authorList>
            <person name="Dechsakulwatana C."/>
            <person name="Rungsihiranrut A."/>
            <person name="Muangchinda C."/>
            <person name="Ningthoujam R."/>
            <person name="Klankeo P."/>
            <person name="Pinyakong O."/>
        </authorList>
    </citation>
    <scope>NUCLEOTIDE SEQUENCE [LARGE SCALE GENOMIC DNA]</scope>
    <source>
        <strain evidence="7">MO2-4</strain>
    </source>
</reference>
<keyword evidence="7" id="KW-1185">Reference proteome</keyword>
<dbReference type="Pfam" id="PF01758">
    <property type="entry name" value="SBF"/>
    <property type="match status" value="1"/>
</dbReference>
<feature type="transmembrane region" description="Helical" evidence="5">
    <location>
        <begin position="255"/>
        <end position="274"/>
    </location>
</feature>
<comment type="caution">
    <text evidence="6">The sequence shown here is derived from an EMBL/GenBank/DDBJ whole genome shotgun (WGS) entry which is preliminary data.</text>
</comment>
<sequence>MEIIKQIIPVLLTISLALFVVAAGLASSRGDFAYVLRRPGLLLRAFGAIIVIPMVAVMIIIAIFPLSPSAKAGLLLMAISPVPPLMPGKALKAGGHAPYVYGLMATGAVFAIIFVPILGTFAARYYDVDAQFPASIAARNVFVGVVVPLVVALVLGRLLFKAPKPKLTRAVTIAAYVLLVLAAVPILIKVWPQMMALVGNGTLLAMALAAVAALLGGHFLGGDNVADRSSLAIAAAMRHPGIALALAGANHANQAISAAVLLFLLIGFLALIPYQMIVRRQATPEDEE</sequence>
<organism evidence="6 7">
    <name type="scientific">Sphingobium naphthae</name>
    <dbReference type="NCBI Taxonomy" id="1886786"/>
    <lineage>
        <taxon>Bacteria</taxon>
        <taxon>Pseudomonadati</taxon>
        <taxon>Pseudomonadota</taxon>
        <taxon>Alphaproteobacteria</taxon>
        <taxon>Sphingomonadales</taxon>
        <taxon>Sphingomonadaceae</taxon>
        <taxon>Sphingobium</taxon>
    </lineage>
</organism>
<feature type="transmembrane region" description="Helical" evidence="5">
    <location>
        <begin position="194"/>
        <end position="219"/>
    </location>
</feature>
<keyword evidence="4 5" id="KW-0472">Membrane</keyword>
<name>A0ABU3ZSA2_9SPHN</name>
<feature type="transmembrane region" description="Helical" evidence="5">
    <location>
        <begin position="6"/>
        <end position="29"/>
    </location>
</feature>
<feature type="transmembrane region" description="Helical" evidence="5">
    <location>
        <begin position="167"/>
        <end position="188"/>
    </location>
</feature>
<proteinExistence type="predicted"/>
<feature type="transmembrane region" description="Helical" evidence="5">
    <location>
        <begin position="41"/>
        <end position="64"/>
    </location>
</feature>
<dbReference type="InterPro" id="IPR038770">
    <property type="entry name" value="Na+/solute_symporter_sf"/>
</dbReference>
<dbReference type="Proteomes" id="UP001185984">
    <property type="component" value="Unassembled WGS sequence"/>
</dbReference>
<dbReference type="InterPro" id="IPR002657">
    <property type="entry name" value="BilAc:Na_symport/Acr3"/>
</dbReference>